<dbReference type="EMBL" id="NMUH01002648">
    <property type="protein sequence ID" value="MQM01274.1"/>
    <property type="molecule type" value="Genomic_DNA"/>
</dbReference>
<keyword evidence="4" id="KW-0472">Membrane</keyword>
<gene>
    <name evidence="5" type="ORF">Taro_034027</name>
</gene>
<dbReference type="Pfam" id="PF21729">
    <property type="entry name" value="IRX15_IRX15L_GXM"/>
    <property type="match status" value="2"/>
</dbReference>
<dbReference type="PANTHER" id="PTHR31444">
    <property type="entry name" value="OS11G0490100 PROTEIN"/>
    <property type="match status" value="1"/>
</dbReference>
<keyword evidence="6" id="KW-1185">Reference proteome</keyword>
<evidence type="ECO:0000313" key="5">
    <source>
        <dbReference type="EMBL" id="MQM01274.1"/>
    </source>
</evidence>
<evidence type="ECO:0008006" key="7">
    <source>
        <dbReference type="Google" id="ProtNLM"/>
    </source>
</evidence>
<reference evidence="5" key="1">
    <citation type="submission" date="2017-07" db="EMBL/GenBank/DDBJ databases">
        <title>Taro Niue Genome Assembly and Annotation.</title>
        <authorList>
            <person name="Atibalentja N."/>
            <person name="Keating K."/>
            <person name="Fields C.J."/>
        </authorList>
    </citation>
    <scope>NUCLEOTIDE SEQUENCE</scope>
    <source>
        <strain evidence="5">Niue_2</strain>
        <tissue evidence="5">Leaf</tissue>
    </source>
</reference>
<dbReference type="GO" id="GO:0045492">
    <property type="term" value="P:xylan biosynthetic process"/>
    <property type="evidence" value="ECO:0007669"/>
    <property type="project" value="InterPro"/>
</dbReference>
<name>A0A843WAP8_COLES</name>
<evidence type="ECO:0000313" key="6">
    <source>
        <dbReference type="Proteomes" id="UP000652761"/>
    </source>
</evidence>
<accession>A0A843WAP8</accession>
<dbReference type="AlphaFoldDB" id="A0A843WAP8"/>
<dbReference type="Proteomes" id="UP000652761">
    <property type="component" value="Unassembled WGS sequence"/>
</dbReference>
<evidence type="ECO:0000256" key="1">
    <source>
        <dbReference type="ARBA" id="ARBA00004194"/>
    </source>
</evidence>
<keyword evidence="3" id="KW-1133">Transmembrane helix</keyword>
<dbReference type="InterPro" id="IPR006514">
    <property type="entry name" value="IRX15/GXM/AGM"/>
</dbReference>
<sequence length="189" mass="21507">LATTVLHYTTTEVTPQQPRAEIRISFDVLRQRGPCNFLLFGLGHDSLMWSAFNAGGTTLFLEDPKWADELLWSYRSEPKCLPPGAFLKGNRGCRLALVDLPEEVYEREWDLIMIDTPRGYFNEAPGRMGAIYSAAVMAQNRCGEGDTHVFLHDVDHRVEKTFAMEFLCKKYLVKGHRPLLALLHPLRQG</sequence>
<evidence type="ECO:0000256" key="2">
    <source>
        <dbReference type="ARBA" id="ARBA00022692"/>
    </source>
</evidence>
<evidence type="ECO:0000256" key="3">
    <source>
        <dbReference type="ARBA" id="ARBA00022989"/>
    </source>
</evidence>
<protein>
    <recommendedName>
        <fullName evidence="7">Polysaccharide biosynthesis domain-containing protein</fullName>
    </recommendedName>
</protein>
<organism evidence="5 6">
    <name type="scientific">Colocasia esculenta</name>
    <name type="common">Wild taro</name>
    <name type="synonym">Arum esculentum</name>
    <dbReference type="NCBI Taxonomy" id="4460"/>
    <lineage>
        <taxon>Eukaryota</taxon>
        <taxon>Viridiplantae</taxon>
        <taxon>Streptophyta</taxon>
        <taxon>Embryophyta</taxon>
        <taxon>Tracheophyta</taxon>
        <taxon>Spermatophyta</taxon>
        <taxon>Magnoliopsida</taxon>
        <taxon>Liliopsida</taxon>
        <taxon>Araceae</taxon>
        <taxon>Aroideae</taxon>
        <taxon>Colocasieae</taxon>
        <taxon>Colocasia</taxon>
    </lineage>
</organism>
<feature type="non-terminal residue" evidence="5">
    <location>
        <position position="1"/>
    </location>
</feature>
<evidence type="ECO:0000256" key="4">
    <source>
        <dbReference type="ARBA" id="ARBA00023136"/>
    </source>
</evidence>
<comment type="caution">
    <text evidence="5">The sequence shown here is derived from an EMBL/GenBank/DDBJ whole genome shotgun (WGS) entry which is preliminary data.</text>
</comment>
<comment type="subcellular location">
    <subcellularLocation>
        <location evidence="1">Golgi apparatus membrane</location>
        <topology evidence="1">Single-pass membrane protein</topology>
    </subcellularLocation>
</comment>
<dbReference type="GO" id="GO:0000139">
    <property type="term" value="C:Golgi membrane"/>
    <property type="evidence" value="ECO:0007669"/>
    <property type="project" value="UniProtKB-SubCell"/>
</dbReference>
<proteinExistence type="predicted"/>
<dbReference type="OrthoDB" id="1896682at2759"/>
<keyword evidence="2" id="KW-0812">Transmembrane</keyword>